<dbReference type="AlphaFoldDB" id="A0A844CKL0"/>
<organism evidence="2 3">
    <name type="scientific">Roseovarius bejariae</name>
    <dbReference type="NCBI Taxonomy" id="2576383"/>
    <lineage>
        <taxon>Bacteria</taxon>
        <taxon>Pseudomonadati</taxon>
        <taxon>Pseudomonadota</taxon>
        <taxon>Alphaproteobacteria</taxon>
        <taxon>Rhodobacterales</taxon>
        <taxon>Roseobacteraceae</taxon>
        <taxon>Roseovarius</taxon>
    </lineage>
</organism>
<name>A0A844CKL0_9RHOB</name>
<dbReference type="Proteomes" id="UP000564704">
    <property type="component" value="Unassembled WGS sequence"/>
</dbReference>
<evidence type="ECO:0000313" key="2">
    <source>
        <dbReference type="EMBL" id="MRU15182.1"/>
    </source>
</evidence>
<sequence length="204" mass="22371">MTPKVEFIEDIASLEALYPVPSPNSLRKVATRLTPLYRKWIAKSRYCIVSTVGTEGTDGSPRGEDGPVVTELDAQTLAMPDWRGNNRLDTLRNIVSDGRISLLFMVPGSDAVVRINGQARVTADAQLRAMFNRQGKQPATVIVIKVGEVYAQCARASMRAGIWGRDDSKGLPTMGEILAEQTRGEEGGAAYDAEWSERAARTMW</sequence>
<dbReference type="OrthoDB" id="9790331at2"/>
<proteinExistence type="predicted"/>
<dbReference type="PANTHER" id="PTHR42815">
    <property type="entry name" value="FAD-BINDING, PUTATIVE (AFU_ORTHOLOGUE AFUA_6G07600)-RELATED"/>
    <property type="match status" value="1"/>
</dbReference>
<dbReference type="InterPro" id="IPR011576">
    <property type="entry name" value="Pyridox_Oxase_N"/>
</dbReference>
<dbReference type="EMBL" id="SZWE01000001">
    <property type="protein sequence ID" value="MRU15182.1"/>
    <property type="molecule type" value="Genomic_DNA"/>
</dbReference>
<dbReference type="SUPFAM" id="SSF50475">
    <property type="entry name" value="FMN-binding split barrel"/>
    <property type="match status" value="1"/>
</dbReference>
<dbReference type="RefSeq" id="WP_154150256.1">
    <property type="nucleotide sequence ID" value="NZ_SZWE01000001.1"/>
</dbReference>
<comment type="caution">
    <text evidence="2">The sequence shown here is derived from an EMBL/GenBank/DDBJ whole genome shotgun (WGS) entry which is preliminary data.</text>
</comment>
<dbReference type="InterPro" id="IPR012349">
    <property type="entry name" value="Split_barrel_FMN-bd"/>
</dbReference>
<protein>
    <submittedName>
        <fullName evidence="2">Pyridoxamine 5'-phosphate oxidase family protein</fullName>
    </submittedName>
</protein>
<keyword evidence="3" id="KW-1185">Reference proteome</keyword>
<feature type="domain" description="Pyridoxamine 5'-phosphate oxidase N-terminal" evidence="1">
    <location>
        <begin position="34"/>
        <end position="153"/>
    </location>
</feature>
<evidence type="ECO:0000259" key="1">
    <source>
        <dbReference type="Pfam" id="PF01243"/>
    </source>
</evidence>
<gene>
    <name evidence="2" type="ORF">FDP25_07035</name>
</gene>
<dbReference type="Pfam" id="PF01243">
    <property type="entry name" value="PNPOx_N"/>
    <property type="match status" value="1"/>
</dbReference>
<evidence type="ECO:0000313" key="3">
    <source>
        <dbReference type="Proteomes" id="UP000564704"/>
    </source>
</evidence>
<dbReference type="InterPro" id="IPR024029">
    <property type="entry name" value="Pyridox_Oxase_FMN-dep"/>
</dbReference>
<dbReference type="NCBIfam" id="TIGR04025">
    <property type="entry name" value="PPOX_FMN_DR2398"/>
    <property type="match status" value="1"/>
</dbReference>
<dbReference type="Gene3D" id="2.30.110.10">
    <property type="entry name" value="Electron Transport, Fmn-binding Protein, Chain A"/>
    <property type="match status" value="1"/>
</dbReference>
<reference evidence="2 3" key="1">
    <citation type="submission" date="2019-05" db="EMBL/GenBank/DDBJ databases">
        <title>Roseovarius bejariae sp. nov., a moderately halophylic bacterium isolated from a saline soil in Rambla Salada (Murcia).</title>
        <authorList>
            <person name="Castro D.J."/>
            <person name="Gomez-Altuve A."/>
            <person name="Reina J.C."/>
            <person name="Rodriguez M."/>
            <person name="Sampedro I."/>
            <person name="Llamas I."/>
            <person name="Martinez-Checa F."/>
        </authorList>
    </citation>
    <scope>NUCLEOTIDE SEQUENCE [LARGE SCALE GENOMIC DNA]</scope>
    <source>
        <strain evidence="2 3">A21</strain>
    </source>
</reference>
<accession>A0A844CKL0</accession>
<dbReference type="PANTHER" id="PTHR42815:SF2">
    <property type="entry name" value="FAD-BINDING, PUTATIVE (AFU_ORTHOLOGUE AFUA_6G07600)-RELATED"/>
    <property type="match status" value="1"/>
</dbReference>